<dbReference type="RefSeq" id="WP_015706213.1">
    <property type="nucleotide sequence ID" value="NC_015578.1"/>
</dbReference>
<evidence type="ECO:0000256" key="11">
    <source>
        <dbReference type="SAM" id="MobiDB-lite"/>
    </source>
</evidence>
<sequence>MNIILFEPPELGKPLPKRDERTIHLLKVLHKKPGDTFDAGILRDKPGIPGEASRGAGKIEAIEPDGALAYSLDLDEIPPPRLPIRIAVGFPRPIQIRRILRDLSNLGLEAVDFIGTELGEKSYRDTKLFTDGGARAALIEGAVQARDTTIPELSLYPSLIEWLEKRPWDKAPDAGNSPAKADVARGAGQESATCNEVSRATCNEVPRALLIAPDNVRPSGAMASLPPHGGPIVLAIGPERGWSDRERDLLDKAGFARLSLGNRALRTETACITAAVLAMEKIGALW</sequence>
<name>F5YLH7_TREPZ</name>
<keyword evidence="4 10" id="KW-0698">rRNA processing</keyword>
<comment type="subcellular location">
    <subcellularLocation>
        <location evidence="1 10">Cytoplasm</location>
    </subcellularLocation>
</comment>
<evidence type="ECO:0000259" key="12">
    <source>
        <dbReference type="Pfam" id="PF04452"/>
    </source>
</evidence>
<organism evidence="13 14">
    <name type="scientific">Treponema primitia (strain ATCC BAA-887 / DSM 12427 / ZAS-2)</name>
    <dbReference type="NCBI Taxonomy" id="545694"/>
    <lineage>
        <taxon>Bacteria</taxon>
        <taxon>Pseudomonadati</taxon>
        <taxon>Spirochaetota</taxon>
        <taxon>Spirochaetia</taxon>
        <taxon>Spirochaetales</taxon>
        <taxon>Treponemataceae</taxon>
        <taxon>Treponema</taxon>
    </lineage>
</organism>
<dbReference type="HOGENOM" id="CLU_067442_1_0_12"/>
<dbReference type="PANTHER" id="PTHR30027">
    <property type="entry name" value="RIBOSOMAL RNA SMALL SUBUNIT METHYLTRANSFERASE E"/>
    <property type="match status" value="1"/>
</dbReference>
<evidence type="ECO:0000256" key="9">
    <source>
        <dbReference type="ARBA" id="ARBA00047944"/>
    </source>
</evidence>
<dbReference type="OrthoDB" id="362914at2"/>
<evidence type="ECO:0000256" key="6">
    <source>
        <dbReference type="ARBA" id="ARBA00022679"/>
    </source>
</evidence>
<dbReference type="Proteomes" id="UP000009223">
    <property type="component" value="Chromosome"/>
</dbReference>
<dbReference type="EMBL" id="CP001843">
    <property type="protein sequence ID" value="AEF86863.1"/>
    <property type="molecule type" value="Genomic_DNA"/>
</dbReference>
<dbReference type="GO" id="GO:0070475">
    <property type="term" value="P:rRNA base methylation"/>
    <property type="evidence" value="ECO:0007669"/>
    <property type="project" value="TreeGrafter"/>
</dbReference>
<feature type="region of interest" description="Disordered" evidence="11">
    <location>
        <begin position="171"/>
        <end position="195"/>
    </location>
</feature>
<keyword evidence="5 10" id="KW-0489">Methyltransferase</keyword>
<keyword evidence="7 10" id="KW-0949">S-adenosyl-L-methionine</keyword>
<proteinExistence type="inferred from homology"/>
<dbReference type="PANTHER" id="PTHR30027:SF3">
    <property type="entry name" value="16S RRNA (URACIL(1498)-N(3))-METHYLTRANSFERASE"/>
    <property type="match status" value="1"/>
</dbReference>
<dbReference type="eggNOG" id="COG1385">
    <property type="taxonomic scope" value="Bacteria"/>
</dbReference>
<dbReference type="Gene3D" id="3.40.1280.10">
    <property type="match status" value="1"/>
</dbReference>
<dbReference type="EC" id="2.1.1.193" evidence="10"/>
<dbReference type="GO" id="GO:0005737">
    <property type="term" value="C:cytoplasm"/>
    <property type="evidence" value="ECO:0007669"/>
    <property type="project" value="UniProtKB-SubCell"/>
</dbReference>
<dbReference type="KEGG" id="tpi:TREPR_0270"/>
<gene>
    <name evidence="13" type="ordered locus">TREPR_0270</name>
</gene>
<dbReference type="GO" id="GO:0070042">
    <property type="term" value="F:rRNA (uridine-N3-)-methyltransferase activity"/>
    <property type="evidence" value="ECO:0007669"/>
    <property type="project" value="TreeGrafter"/>
</dbReference>
<reference evidence="14" key="1">
    <citation type="submission" date="2009-12" db="EMBL/GenBank/DDBJ databases">
        <title>Complete sequence of Treponema primitia strain ZAS-2.</title>
        <authorList>
            <person name="Tetu S.G."/>
            <person name="Matson E."/>
            <person name="Ren Q."/>
            <person name="Seshadri R."/>
            <person name="Elbourne L."/>
            <person name="Hassan K.A."/>
            <person name="Durkin A."/>
            <person name="Radune D."/>
            <person name="Mohamoud Y."/>
            <person name="Shay R."/>
            <person name="Jin S."/>
            <person name="Zhang X."/>
            <person name="Lucey K."/>
            <person name="Ballor N.R."/>
            <person name="Ottesen E."/>
            <person name="Rosenthal R."/>
            <person name="Allen A."/>
            <person name="Leadbetter J.R."/>
            <person name="Paulsen I.T."/>
        </authorList>
    </citation>
    <scope>NUCLEOTIDE SEQUENCE [LARGE SCALE GENOMIC DNA]</scope>
    <source>
        <strain evidence="14">ATCC BAA-887 / DSM 12427 / ZAS-2</strain>
    </source>
</reference>
<keyword evidence="14" id="KW-1185">Reference proteome</keyword>
<evidence type="ECO:0000256" key="2">
    <source>
        <dbReference type="ARBA" id="ARBA00005528"/>
    </source>
</evidence>
<dbReference type="PIRSF" id="PIRSF015601">
    <property type="entry name" value="MTase_slr0722"/>
    <property type="match status" value="1"/>
</dbReference>
<evidence type="ECO:0000256" key="8">
    <source>
        <dbReference type="ARBA" id="ARBA00025699"/>
    </source>
</evidence>
<dbReference type="InterPro" id="IPR029028">
    <property type="entry name" value="Alpha/beta_knot_MTases"/>
</dbReference>
<protein>
    <recommendedName>
        <fullName evidence="10">Ribosomal RNA small subunit methyltransferase E</fullName>
        <ecNumber evidence="10">2.1.1.193</ecNumber>
    </recommendedName>
</protein>
<evidence type="ECO:0000313" key="13">
    <source>
        <dbReference type="EMBL" id="AEF86863.1"/>
    </source>
</evidence>
<dbReference type="CDD" id="cd18084">
    <property type="entry name" value="RsmE-like"/>
    <property type="match status" value="1"/>
</dbReference>
<feature type="domain" description="Ribosomal RNA small subunit methyltransferase E methyltransferase" evidence="12">
    <location>
        <begin position="222"/>
        <end position="276"/>
    </location>
</feature>
<evidence type="ECO:0000313" key="14">
    <source>
        <dbReference type="Proteomes" id="UP000009223"/>
    </source>
</evidence>
<accession>F5YLH7</accession>
<dbReference type="AlphaFoldDB" id="F5YLH7"/>
<evidence type="ECO:0000256" key="1">
    <source>
        <dbReference type="ARBA" id="ARBA00004496"/>
    </source>
</evidence>
<comment type="function">
    <text evidence="8 10">Specifically methylates the N3 position of the uracil ring of uridine 1498 (m3U1498) in 16S rRNA. Acts on the fully assembled 30S ribosomal subunit.</text>
</comment>
<comment type="catalytic activity">
    <reaction evidence="9 10">
        <text>uridine(1498) in 16S rRNA + S-adenosyl-L-methionine = N(3)-methyluridine(1498) in 16S rRNA + S-adenosyl-L-homocysteine + H(+)</text>
        <dbReference type="Rhea" id="RHEA:42920"/>
        <dbReference type="Rhea" id="RHEA-COMP:10283"/>
        <dbReference type="Rhea" id="RHEA-COMP:10284"/>
        <dbReference type="ChEBI" id="CHEBI:15378"/>
        <dbReference type="ChEBI" id="CHEBI:57856"/>
        <dbReference type="ChEBI" id="CHEBI:59789"/>
        <dbReference type="ChEBI" id="CHEBI:65315"/>
        <dbReference type="ChEBI" id="CHEBI:74502"/>
        <dbReference type="EC" id="2.1.1.193"/>
    </reaction>
</comment>
<evidence type="ECO:0000256" key="5">
    <source>
        <dbReference type="ARBA" id="ARBA00022603"/>
    </source>
</evidence>
<dbReference type="SUPFAM" id="SSF75217">
    <property type="entry name" value="alpha/beta knot"/>
    <property type="match status" value="1"/>
</dbReference>
<dbReference type="Pfam" id="PF04452">
    <property type="entry name" value="Methyltrans_RNA"/>
    <property type="match status" value="2"/>
</dbReference>
<evidence type="ECO:0000256" key="4">
    <source>
        <dbReference type="ARBA" id="ARBA00022552"/>
    </source>
</evidence>
<dbReference type="InterPro" id="IPR029026">
    <property type="entry name" value="tRNA_m1G_MTases_N"/>
</dbReference>
<dbReference type="InterPro" id="IPR006700">
    <property type="entry name" value="RsmE"/>
</dbReference>
<comment type="similarity">
    <text evidence="2 10">Belongs to the RNA methyltransferase RsmE family.</text>
</comment>
<evidence type="ECO:0000256" key="10">
    <source>
        <dbReference type="PIRNR" id="PIRNR015601"/>
    </source>
</evidence>
<reference evidence="13 14" key="2">
    <citation type="journal article" date="2011" name="ISME J.">
        <title>RNA-seq reveals cooperative metabolic interactions between two termite-gut spirochete species in co-culture.</title>
        <authorList>
            <person name="Rosenthal A.Z."/>
            <person name="Matson E.G."/>
            <person name="Eldar A."/>
            <person name="Leadbetter J.R."/>
        </authorList>
    </citation>
    <scope>NUCLEOTIDE SEQUENCE [LARGE SCALE GENOMIC DNA]</scope>
    <source>
        <strain evidence="14">ATCC BAA-887 / DSM 12427 / ZAS-2</strain>
    </source>
</reference>
<dbReference type="NCBIfam" id="TIGR00046">
    <property type="entry name" value="RsmE family RNA methyltransferase"/>
    <property type="match status" value="1"/>
</dbReference>
<evidence type="ECO:0000256" key="7">
    <source>
        <dbReference type="ARBA" id="ARBA00022691"/>
    </source>
</evidence>
<dbReference type="STRING" id="545694.TREPR_0270"/>
<evidence type="ECO:0000256" key="3">
    <source>
        <dbReference type="ARBA" id="ARBA00022490"/>
    </source>
</evidence>
<feature type="domain" description="Ribosomal RNA small subunit methyltransferase E methyltransferase" evidence="12">
    <location>
        <begin position="81"/>
        <end position="166"/>
    </location>
</feature>
<dbReference type="InterPro" id="IPR046886">
    <property type="entry name" value="RsmE_MTase_dom"/>
</dbReference>
<keyword evidence="6 10" id="KW-0808">Transferase</keyword>
<keyword evidence="3 10" id="KW-0963">Cytoplasm</keyword>